<accession>A0ABV5RDQ3</accession>
<gene>
    <name evidence="2" type="ORF">ACFFTL_27545</name>
</gene>
<dbReference type="Proteomes" id="UP001589710">
    <property type="component" value="Unassembled WGS sequence"/>
</dbReference>
<evidence type="ECO:0000256" key="1">
    <source>
        <dbReference type="SAM" id="MobiDB-lite"/>
    </source>
</evidence>
<dbReference type="RefSeq" id="WP_345511500.1">
    <property type="nucleotide sequence ID" value="NZ_BAAAXD010000011.1"/>
</dbReference>
<reference evidence="2 3" key="1">
    <citation type="submission" date="2024-09" db="EMBL/GenBank/DDBJ databases">
        <authorList>
            <person name="Sun Q."/>
            <person name="Mori K."/>
        </authorList>
    </citation>
    <scope>NUCLEOTIDE SEQUENCE [LARGE SCALE GENOMIC DNA]</scope>
    <source>
        <strain evidence="2 3">JCM 3331</strain>
    </source>
</reference>
<feature type="region of interest" description="Disordered" evidence="1">
    <location>
        <begin position="1"/>
        <end position="34"/>
    </location>
</feature>
<organism evidence="2 3">
    <name type="scientific">Streptomyces yanii</name>
    <dbReference type="NCBI Taxonomy" id="78510"/>
    <lineage>
        <taxon>Bacteria</taxon>
        <taxon>Bacillati</taxon>
        <taxon>Actinomycetota</taxon>
        <taxon>Actinomycetes</taxon>
        <taxon>Kitasatosporales</taxon>
        <taxon>Streptomycetaceae</taxon>
        <taxon>Streptomyces</taxon>
    </lineage>
</organism>
<name>A0ABV5RDQ3_9ACTN</name>
<sequence>MFDACNRSTDTPDGSGVTLSTGSPSSAVRRRPASTAGFTCGENISTGAVLVTPPTLIAFLFLQRYLCNGFTRGATRTNGHPDCPDNRTT</sequence>
<evidence type="ECO:0000313" key="3">
    <source>
        <dbReference type="Proteomes" id="UP001589710"/>
    </source>
</evidence>
<comment type="caution">
    <text evidence="2">The sequence shown here is derived from an EMBL/GenBank/DDBJ whole genome shotgun (WGS) entry which is preliminary data.</text>
</comment>
<dbReference type="EMBL" id="JBHMCG010000115">
    <property type="protein sequence ID" value="MFB9575939.1"/>
    <property type="molecule type" value="Genomic_DNA"/>
</dbReference>
<keyword evidence="3" id="KW-1185">Reference proteome</keyword>
<feature type="compositionally biased region" description="Polar residues" evidence="1">
    <location>
        <begin position="1"/>
        <end position="22"/>
    </location>
</feature>
<protein>
    <submittedName>
        <fullName evidence="2">Uncharacterized protein</fullName>
    </submittedName>
</protein>
<evidence type="ECO:0000313" key="2">
    <source>
        <dbReference type="EMBL" id="MFB9575939.1"/>
    </source>
</evidence>
<proteinExistence type="predicted"/>